<organism evidence="2 3">
    <name type="scientific">Handelsmanbacteria sp. (strain RIFCSPLOWO2_12_FULL_64_10)</name>
    <dbReference type="NCBI Taxonomy" id="1817868"/>
    <lineage>
        <taxon>Bacteria</taxon>
        <taxon>Candidatus Handelsmaniibacteriota</taxon>
    </lineage>
</organism>
<dbReference type="InterPro" id="IPR036291">
    <property type="entry name" value="NAD(P)-bd_dom_sf"/>
</dbReference>
<evidence type="ECO:0000259" key="1">
    <source>
        <dbReference type="Pfam" id="PF01370"/>
    </source>
</evidence>
<evidence type="ECO:0000313" key="2">
    <source>
        <dbReference type="EMBL" id="OGG52089.1"/>
    </source>
</evidence>
<name>A0A1F6CSC7_HANXR</name>
<accession>A0A1F6CSC7</accession>
<evidence type="ECO:0000313" key="3">
    <source>
        <dbReference type="Proteomes" id="UP000178606"/>
    </source>
</evidence>
<dbReference type="InterPro" id="IPR001509">
    <property type="entry name" value="Epimerase_deHydtase"/>
</dbReference>
<dbReference type="AlphaFoldDB" id="A0A1F6CSC7"/>
<sequence>MKKVLLLGASGLIAPHIIPGLEAHYDLRLTDIKPHPDGKPILHVDVTVYEQVLEAARGVDAIMNFTVNRPDPVLSFRVNTLGAYHVMRAAAELGIRKVLHTGPQLVIGEYRHDFDVGDAPQRPGTGYYDITKYLSMEICKVYARAYGIQTVCFQFNGLGPKPTGSVSRRDIPAFTIVWEDLVSACRLALELETIPDDFQAFNLHSHLPQGKYSVEKAWRILGYEPMEPVERYYRRKTSPGGKEI</sequence>
<proteinExistence type="predicted"/>
<gene>
    <name evidence="2" type="ORF">A3F84_19760</name>
</gene>
<dbReference type="Proteomes" id="UP000178606">
    <property type="component" value="Unassembled WGS sequence"/>
</dbReference>
<comment type="caution">
    <text evidence="2">The sequence shown here is derived from an EMBL/GenBank/DDBJ whole genome shotgun (WGS) entry which is preliminary data.</text>
</comment>
<protein>
    <recommendedName>
        <fullName evidence="1">NAD-dependent epimerase/dehydratase domain-containing protein</fullName>
    </recommendedName>
</protein>
<dbReference type="Pfam" id="PF01370">
    <property type="entry name" value="Epimerase"/>
    <property type="match status" value="1"/>
</dbReference>
<reference evidence="2 3" key="1">
    <citation type="journal article" date="2016" name="Nat. Commun.">
        <title>Thousands of microbial genomes shed light on interconnected biogeochemical processes in an aquifer system.</title>
        <authorList>
            <person name="Anantharaman K."/>
            <person name="Brown C.T."/>
            <person name="Hug L.A."/>
            <person name="Sharon I."/>
            <person name="Castelle C.J."/>
            <person name="Probst A.J."/>
            <person name="Thomas B.C."/>
            <person name="Singh A."/>
            <person name="Wilkins M.J."/>
            <person name="Karaoz U."/>
            <person name="Brodie E.L."/>
            <person name="Williams K.H."/>
            <person name="Hubbard S.S."/>
            <person name="Banfield J.F."/>
        </authorList>
    </citation>
    <scope>NUCLEOTIDE SEQUENCE [LARGE SCALE GENOMIC DNA]</scope>
    <source>
        <strain evidence="3">RIFCSPLOWO2_12_FULL_64_10</strain>
    </source>
</reference>
<dbReference type="SUPFAM" id="SSF51735">
    <property type="entry name" value="NAD(P)-binding Rossmann-fold domains"/>
    <property type="match status" value="1"/>
</dbReference>
<dbReference type="EMBL" id="MFKF01000157">
    <property type="protein sequence ID" value="OGG52089.1"/>
    <property type="molecule type" value="Genomic_DNA"/>
</dbReference>
<feature type="domain" description="NAD-dependent epimerase/dehydratase" evidence="1">
    <location>
        <begin position="4"/>
        <end position="174"/>
    </location>
</feature>
<dbReference type="Gene3D" id="3.40.50.720">
    <property type="entry name" value="NAD(P)-binding Rossmann-like Domain"/>
    <property type="match status" value="1"/>
</dbReference>